<dbReference type="AlphaFoldDB" id="F9W8Y8"/>
<reference evidence="4" key="1">
    <citation type="submission" date="2011-07" db="EMBL/GenBank/DDBJ databases">
        <title>Divergent evolution of antigenic variation in African trypanosomes.</title>
        <authorList>
            <person name="Jackson A.P."/>
            <person name="Berry A."/>
            <person name="Allison H.C."/>
            <person name="Burton P."/>
            <person name="Anderson J."/>
            <person name="Aslett M."/>
            <person name="Brown R."/>
            <person name="Corton N."/>
            <person name="Harris D."/>
            <person name="Hauser H."/>
            <person name="Gamble J."/>
            <person name="Gilderthorp R."/>
            <person name="McQuillan J."/>
            <person name="Quail M.A."/>
            <person name="Sanders M."/>
            <person name="Van Tonder A."/>
            <person name="Ginger M.L."/>
            <person name="Donelson J.E."/>
            <person name="Field M.C."/>
            <person name="Barry J.D."/>
            <person name="Berriman M."/>
            <person name="Hertz-Fowler C."/>
        </authorList>
    </citation>
    <scope>NUCLEOTIDE SEQUENCE [LARGE SCALE GENOMIC DNA]</scope>
    <source>
        <strain evidence="4">IL3000</strain>
    </source>
</reference>
<feature type="compositionally biased region" description="Polar residues" evidence="2">
    <location>
        <begin position="54"/>
        <end position="67"/>
    </location>
</feature>
<feature type="region of interest" description="Disordered" evidence="2">
    <location>
        <begin position="54"/>
        <end position="76"/>
    </location>
</feature>
<dbReference type="Proteomes" id="UP000000702">
    <property type="component" value="Unassembled WGS sequence"/>
</dbReference>
<dbReference type="Gene3D" id="2.20.110.10">
    <property type="entry name" value="Histone H3 K4-specific methyltransferase SET7/9 N-terminal domain"/>
    <property type="match status" value="2"/>
</dbReference>
<comment type="caution">
    <text evidence="3">The sequence shown here is derived from an EMBL/GenBank/DDBJ whole genome shotgun (WGS) entry which is preliminary data.</text>
</comment>
<gene>
    <name evidence="3" type="ORF">TCIL3000_0_44100</name>
</gene>
<dbReference type="Pfam" id="PF02493">
    <property type="entry name" value="MORN"/>
    <property type="match status" value="4"/>
</dbReference>
<dbReference type="SUPFAM" id="SSF82185">
    <property type="entry name" value="Histone H3 K4-specific methyltransferase SET7/9 N-terminal domain"/>
    <property type="match status" value="1"/>
</dbReference>
<name>F9W8Y8_TRYCI</name>
<dbReference type="FunFam" id="2.20.110.10:FF:000025">
    <property type="entry name" value="MORN repeat, putative"/>
    <property type="match status" value="1"/>
</dbReference>
<proteinExistence type="predicted"/>
<accession>F9W8Y8</accession>
<dbReference type="PANTHER" id="PTHR46917">
    <property type="entry name" value="MORN REPEAT-CONTAINING PROTEIN 2"/>
    <property type="match status" value="1"/>
</dbReference>
<protein>
    <submittedName>
        <fullName evidence="3">WGS project CAEQ00000000 data, annotated contig 1801</fullName>
    </submittedName>
</protein>
<dbReference type="InterPro" id="IPR003409">
    <property type="entry name" value="MORN"/>
</dbReference>
<evidence type="ECO:0000256" key="2">
    <source>
        <dbReference type="SAM" id="MobiDB-lite"/>
    </source>
</evidence>
<dbReference type="InterPro" id="IPR052849">
    <property type="entry name" value="MORN_repeat_protein"/>
</dbReference>
<dbReference type="OMA" id="NGMESAC"/>
<reference evidence="3 4" key="2">
    <citation type="journal article" date="2012" name="Proc. Natl. Acad. Sci. U.S.A.">
        <title>Antigenic diversity is generated by distinct evolutionary mechanisms in African trypanosome species.</title>
        <authorList>
            <person name="Jackson A.P."/>
            <person name="Berry A."/>
            <person name="Aslett M."/>
            <person name="Allison H.C."/>
            <person name="Burton P."/>
            <person name="Vavrova-Anderson J."/>
            <person name="Brown R."/>
            <person name="Browne H."/>
            <person name="Corton N."/>
            <person name="Hauser H."/>
            <person name="Gamble J."/>
            <person name="Gilderthorp R."/>
            <person name="Marcello L."/>
            <person name="McQuillan J."/>
            <person name="Otto T.D."/>
            <person name="Quail M.A."/>
            <person name="Sanders M.J."/>
            <person name="van Tonder A."/>
            <person name="Ginger M.L."/>
            <person name="Field M.C."/>
            <person name="Barry J.D."/>
            <person name="Hertz-Fowler C."/>
            <person name="Berriman M."/>
        </authorList>
    </citation>
    <scope>NUCLEOTIDE SEQUENCE [LARGE SCALE GENOMIC DNA]</scope>
    <source>
        <strain evidence="3 4">IL3000</strain>
    </source>
</reference>
<sequence length="175" mass="19786">MQREADRLKRKKDEHRDEEEFGIFHFSDRSMYEGRFCRRDAPSDVLMKHHTASTHSTTLRNVQQQELSPPVPLQHGKGVFRDAGGSVYDGNWVEGEMTGEGSITFPSGATYEGGMYANRFWGAGTYTWSDGSRYEGQWENNKMHGTGIYIDAAGKRWAGKFYHGQGVGLLAEINL</sequence>
<evidence type="ECO:0000256" key="1">
    <source>
        <dbReference type="ARBA" id="ARBA00022737"/>
    </source>
</evidence>
<dbReference type="SMART" id="SM00698">
    <property type="entry name" value="MORN"/>
    <property type="match status" value="3"/>
</dbReference>
<keyword evidence="1" id="KW-0677">Repeat</keyword>
<evidence type="ECO:0000313" key="4">
    <source>
        <dbReference type="Proteomes" id="UP000000702"/>
    </source>
</evidence>
<dbReference type="PANTHER" id="PTHR46917:SF1">
    <property type="entry name" value="MORN REPEAT-CONTAINING PROTEIN 2"/>
    <property type="match status" value="1"/>
</dbReference>
<keyword evidence="4" id="KW-1185">Reference proteome</keyword>
<dbReference type="VEuPathDB" id="TriTrypDB:TcIL3000_0_44100"/>
<evidence type="ECO:0000313" key="3">
    <source>
        <dbReference type="EMBL" id="CCD13674.1"/>
    </source>
</evidence>
<dbReference type="EMBL" id="CAEQ01001242">
    <property type="protein sequence ID" value="CCD13674.1"/>
    <property type="molecule type" value="Genomic_DNA"/>
</dbReference>
<organism evidence="3 4">
    <name type="scientific">Trypanosoma congolense (strain IL3000)</name>
    <dbReference type="NCBI Taxonomy" id="1068625"/>
    <lineage>
        <taxon>Eukaryota</taxon>
        <taxon>Discoba</taxon>
        <taxon>Euglenozoa</taxon>
        <taxon>Kinetoplastea</taxon>
        <taxon>Metakinetoplastina</taxon>
        <taxon>Trypanosomatida</taxon>
        <taxon>Trypanosomatidae</taxon>
        <taxon>Trypanosoma</taxon>
        <taxon>Nannomonas</taxon>
    </lineage>
</organism>